<reference evidence="1 2" key="1">
    <citation type="journal article" date="2021" name="BMC Genomics">
        <title>Datura genome reveals duplications of psychoactive alkaloid biosynthetic genes and high mutation rate following tissue culture.</title>
        <authorList>
            <person name="Rajewski A."/>
            <person name="Carter-House D."/>
            <person name="Stajich J."/>
            <person name="Litt A."/>
        </authorList>
    </citation>
    <scope>NUCLEOTIDE SEQUENCE [LARGE SCALE GENOMIC DNA]</scope>
    <source>
        <strain evidence="1">AR-01</strain>
    </source>
</reference>
<dbReference type="Proteomes" id="UP000823775">
    <property type="component" value="Unassembled WGS sequence"/>
</dbReference>
<dbReference type="EMBL" id="JACEIK010000612">
    <property type="protein sequence ID" value="MCD7459803.1"/>
    <property type="molecule type" value="Genomic_DNA"/>
</dbReference>
<organism evidence="1 2">
    <name type="scientific">Datura stramonium</name>
    <name type="common">Jimsonweed</name>
    <name type="synonym">Common thornapple</name>
    <dbReference type="NCBI Taxonomy" id="4076"/>
    <lineage>
        <taxon>Eukaryota</taxon>
        <taxon>Viridiplantae</taxon>
        <taxon>Streptophyta</taxon>
        <taxon>Embryophyta</taxon>
        <taxon>Tracheophyta</taxon>
        <taxon>Spermatophyta</taxon>
        <taxon>Magnoliopsida</taxon>
        <taxon>eudicotyledons</taxon>
        <taxon>Gunneridae</taxon>
        <taxon>Pentapetalae</taxon>
        <taxon>asterids</taxon>
        <taxon>lamiids</taxon>
        <taxon>Solanales</taxon>
        <taxon>Solanaceae</taxon>
        <taxon>Solanoideae</taxon>
        <taxon>Datureae</taxon>
        <taxon>Datura</taxon>
    </lineage>
</organism>
<accession>A0ABS8SLH9</accession>
<comment type="caution">
    <text evidence="1">The sequence shown here is derived from an EMBL/GenBank/DDBJ whole genome shotgun (WGS) entry which is preliminary data.</text>
</comment>
<gene>
    <name evidence="1" type="ORF">HAX54_042001</name>
</gene>
<name>A0ABS8SLH9_DATST</name>
<evidence type="ECO:0000313" key="2">
    <source>
        <dbReference type="Proteomes" id="UP000823775"/>
    </source>
</evidence>
<evidence type="ECO:0000313" key="1">
    <source>
        <dbReference type="EMBL" id="MCD7459803.1"/>
    </source>
</evidence>
<feature type="non-terminal residue" evidence="1">
    <location>
        <position position="66"/>
    </location>
</feature>
<protein>
    <submittedName>
        <fullName evidence="1">Uncharacterized protein</fullName>
    </submittedName>
</protein>
<keyword evidence="2" id="KW-1185">Reference proteome</keyword>
<sequence length="66" mass="7575">MTLTWHGLWCARCVPWNAAGHGIFFPWHGVISQHYCLDRPSRAQDVQHWHAIFGAWHAACLAWHGA</sequence>
<proteinExistence type="predicted"/>